<dbReference type="RefSeq" id="WP_379904313.1">
    <property type="nucleotide sequence ID" value="NZ_JBHULM010000011.1"/>
</dbReference>
<dbReference type="Pfam" id="PF10988">
    <property type="entry name" value="DUF2807"/>
    <property type="match status" value="1"/>
</dbReference>
<feature type="domain" description="Putative auto-transporter adhesin head GIN" evidence="2">
    <location>
        <begin position="28"/>
        <end position="208"/>
    </location>
</feature>
<organism evidence="3 4">
    <name type="scientific">Lacinutrix gracilariae</name>
    <dbReference type="NCBI Taxonomy" id="1747198"/>
    <lineage>
        <taxon>Bacteria</taxon>
        <taxon>Pseudomonadati</taxon>
        <taxon>Bacteroidota</taxon>
        <taxon>Flavobacteriia</taxon>
        <taxon>Flavobacteriales</taxon>
        <taxon>Flavobacteriaceae</taxon>
        <taxon>Lacinutrix</taxon>
    </lineage>
</organism>
<comment type="caution">
    <text evidence="3">The sequence shown here is derived from an EMBL/GenBank/DDBJ whole genome shotgun (WGS) entry which is preliminary data.</text>
</comment>
<dbReference type="Proteomes" id="UP001597467">
    <property type="component" value="Unassembled WGS sequence"/>
</dbReference>
<accession>A0ABW5K216</accession>
<evidence type="ECO:0000256" key="1">
    <source>
        <dbReference type="SAM" id="SignalP"/>
    </source>
</evidence>
<dbReference type="EMBL" id="JBHULM010000011">
    <property type="protein sequence ID" value="MFD2542933.1"/>
    <property type="molecule type" value="Genomic_DNA"/>
</dbReference>
<name>A0ABW5K216_9FLAO</name>
<dbReference type="InterPro" id="IPR021255">
    <property type="entry name" value="DUF2807"/>
</dbReference>
<keyword evidence="4" id="KW-1185">Reference proteome</keyword>
<feature type="signal peptide" evidence="1">
    <location>
        <begin position="1"/>
        <end position="18"/>
    </location>
</feature>
<proteinExistence type="predicted"/>
<gene>
    <name evidence="3" type="ORF">ACFSSB_11440</name>
</gene>
<dbReference type="Gene3D" id="2.160.20.120">
    <property type="match status" value="1"/>
</dbReference>
<evidence type="ECO:0000313" key="4">
    <source>
        <dbReference type="Proteomes" id="UP001597467"/>
    </source>
</evidence>
<reference evidence="4" key="1">
    <citation type="journal article" date="2019" name="Int. J. Syst. Evol. Microbiol.">
        <title>The Global Catalogue of Microorganisms (GCM) 10K type strain sequencing project: providing services to taxonomists for standard genome sequencing and annotation.</title>
        <authorList>
            <consortium name="The Broad Institute Genomics Platform"/>
            <consortium name="The Broad Institute Genome Sequencing Center for Infectious Disease"/>
            <person name="Wu L."/>
            <person name="Ma J."/>
        </authorList>
    </citation>
    <scope>NUCLEOTIDE SEQUENCE [LARGE SCALE GENOMIC DNA]</scope>
    <source>
        <strain evidence="4">KCTC 42808</strain>
    </source>
</reference>
<keyword evidence="1" id="KW-0732">Signal</keyword>
<feature type="chain" id="PRO_5046126478" evidence="1">
    <location>
        <begin position="19"/>
        <end position="225"/>
    </location>
</feature>
<evidence type="ECO:0000313" key="3">
    <source>
        <dbReference type="EMBL" id="MFD2542933.1"/>
    </source>
</evidence>
<sequence length="225" mass="24454">MKKLLCLLFLCTAITSFAQESIEIPIGEFSEIKVYDLIEVSLIKADENKVVVSGKNTEDLVIVHKKDILKIRMSLTESFKGEDTTVQVYYTSLDVIDANEGTFIGSNDIFEQFDLTIKAQEGGTVTLQVKDLHYLDIKAISGADINISGSAKQQTIDINTGGAYNAKDLIAENSTVTINAGGTADIHSTKKVEATVRAGGKVYIYGNPETIDKNTILGGKIIIKE</sequence>
<protein>
    <submittedName>
        <fullName evidence="3">Head GIN domain-containing protein</fullName>
    </submittedName>
</protein>
<evidence type="ECO:0000259" key="2">
    <source>
        <dbReference type="Pfam" id="PF10988"/>
    </source>
</evidence>